<evidence type="ECO:0000313" key="4">
    <source>
        <dbReference type="Proteomes" id="UP001222932"/>
    </source>
</evidence>
<keyword evidence="1" id="KW-0732">Signal</keyword>
<reference evidence="3" key="2">
    <citation type="submission" date="2023-06" db="EMBL/GenBank/DDBJ databases">
        <authorList>
            <person name="Kobayashi Y."/>
            <person name="Kayamori A."/>
            <person name="Aoki K."/>
            <person name="Shiwa Y."/>
            <person name="Fujita N."/>
            <person name="Sugita T."/>
            <person name="Iwasaki W."/>
            <person name="Tanaka N."/>
            <person name="Takashima M."/>
        </authorList>
    </citation>
    <scope>NUCLEOTIDE SEQUENCE</scope>
    <source>
        <strain evidence="3">HIS016</strain>
    </source>
</reference>
<dbReference type="InterPro" id="IPR000772">
    <property type="entry name" value="Ricin_B_lectin"/>
</dbReference>
<evidence type="ECO:0000256" key="1">
    <source>
        <dbReference type="SAM" id="SignalP"/>
    </source>
</evidence>
<feature type="signal peptide" evidence="1">
    <location>
        <begin position="1"/>
        <end position="15"/>
    </location>
</feature>
<evidence type="ECO:0000313" key="3">
    <source>
        <dbReference type="EMBL" id="GMK59493.1"/>
    </source>
</evidence>
<dbReference type="Pfam" id="PF00652">
    <property type="entry name" value="Ricin_B_lectin"/>
    <property type="match status" value="1"/>
</dbReference>
<dbReference type="SUPFAM" id="SSF50370">
    <property type="entry name" value="Ricin B-like lectins"/>
    <property type="match status" value="1"/>
</dbReference>
<comment type="caution">
    <text evidence="3">The sequence shown here is derived from an EMBL/GenBank/DDBJ whole genome shotgun (WGS) entry which is preliminary data.</text>
</comment>
<dbReference type="InterPro" id="IPR035992">
    <property type="entry name" value="Ricin_B-like_lectins"/>
</dbReference>
<protein>
    <recommendedName>
        <fullName evidence="2">Ricin B lectin domain-containing protein</fullName>
    </recommendedName>
</protein>
<dbReference type="Gene3D" id="2.80.10.50">
    <property type="match status" value="1"/>
</dbReference>
<dbReference type="Proteomes" id="UP001222932">
    <property type="component" value="Unassembled WGS sequence"/>
</dbReference>
<feature type="domain" description="Ricin B lectin" evidence="2">
    <location>
        <begin position="33"/>
        <end position="167"/>
    </location>
</feature>
<accession>A0AAD3TZ94</accession>
<name>A0AAD3TZ94_9TREE</name>
<reference evidence="3" key="1">
    <citation type="journal article" date="2023" name="BMC Genomics">
        <title>Chromosome-level genome assemblies of Cutaneotrichosporon spp. (Trichosporonales, Basidiomycota) reveal imbalanced evolution between nucleotide sequences and chromosome synteny.</title>
        <authorList>
            <person name="Kobayashi Y."/>
            <person name="Kayamori A."/>
            <person name="Aoki K."/>
            <person name="Shiwa Y."/>
            <person name="Matsutani M."/>
            <person name="Fujita N."/>
            <person name="Sugita T."/>
            <person name="Iwasaki W."/>
            <person name="Tanaka N."/>
            <person name="Takashima M."/>
        </authorList>
    </citation>
    <scope>NUCLEOTIDE SEQUENCE</scope>
    <source>
        <strain evidence="3">HIS016</strain>
    </source>
</reference>
<proteinExistence type="predicted"/>
<dbReference type="PROSITE" id="PS50231">
    <property type="entry name" value="RICIN_B_LECTIN"/>
    <property type="match status" value="1"/>
</dbReference>
<evidence type="ECO:0000259" key="2">
    <source>
        <dbReference type="SMART" id="SM00458"/>
    </source>
</evidence>
<gene>
    <name evidence="3" type="ORF">CspeluHIS016_0800990</name>
</gene>
<dbReference type="SMART" id="SM00458">
    <property type="entry name" value="RICIN"/>
    <property type="match status" value="1"/>
</dbReference>
<keyword evidence="4" id="KW-1185">Reference proteome</keyword>
<dbReference type="EMBL" id="BTCM01000008">
    <property type="protein sequence ID" value="GMK59493.1"/>
    <property type="molecule type" value="Genomic_DNA"/>
</dbReference>
<organism evidence="3 4">
    <name type="scientific">Cutaneotrichosporon spelunceum</name>
    <dbReference type="NCBI Taxonomy" id="1672016"/>
    <lineage>
        <taxon>Eukaryota</taxon>
        <taxon>Fungi</taxon>
        <taxon>Dikarya</taxon>
        <taxon>Basidiomycota</taxon>
        <taxon>Agaricomycotina</taxon>
        <taxon>Tremellomycetes</taxon>
        <taxon>Trichosporonales</taxon>
        <taxon>Trichosporonaceae</taxon>
        <taxon>Cutaneotrichosporon</taxon>
    </lineage>
</organism>
<dbReference type="AlphaFoldDB" id="A0AAD3TZ94"/>
<sequence>MFAFTLALLASLVVAAPAPADEGHLVNRAYGASFRWRHGGNPGMQRTLVTCGGGPGVGYNNGDKVSLGSPVTRYCNPSWEVGNNHIISVNDPKRCLDSTLNPGNGVQPHLWECLGDVPQQKWTYRKDGTIRLEGKNLCLDVTDGNAANKVQMWECDPNNPNQQWDRV</sequence>
<feature type="chain" id="PRO_5042088548" description="Ricin B lectin domain-containing protein" evidence="1">
    <location>
        <begin position="16"/>
        <end position="167"/>
    </location>
</feature>